<evidence type="ECO:0000256" key="1">
    <source>
        <dbReference type="SAM" id="SignalP"/>
    </source>
</evidence>
<reference evidence="2 3" key="1">
    <citation type="submission" date="2019-01" db="EMBL/GenBank/DDBJ databases">
        <title>Draft genome sequence of Psathyrella aberdarensis IHI B618.</title>
        <authorList>
            <person name="Buettner E."/>
            <person name="Kellner H."/>
        </authorList>
    </citation>
    <scope>NUCLEOTIDE SEQUENCE [LARGE SCALE GENOMIC DNA]</scope>
    <source>
        <strain evidence="2 3">IHI B618</strain>
    </source>
</reference>
<dbReference type="Proteomes" id="UP000290288">
    <property type="component" value="Unassembled WGS sequence"/>
</dbReference>
<dbReference type="OrthoDB" id="10302178at2759"/>
<dbReference type="EMBL" id="SDEE01000188">
    <property type="protein sequence ID" value="RXW19684.1"/>
    <property type="molecule type" value="Genomic_DNA"/>
</dbReference>
<feature type="signal peptide" evidence="1">
    <location>
        <begin position="1"/>
        <end position="21"/>
    </location>
</feature>
<evidence type="ECO:0000313" key="3">
    <source>
        <dbReference type="Proteomes" id="UP000290288"/>
    </source>
</evidence>
<organism evidence="2 3">
    <name type="scientific">Candolleomyces aberdarensis</name>
    <dbReference type="NCBI Taxonomy" id="2316362"/>
    <lineage>
        <taxon>Eukaryota</taxon>
        <taxon>Fungi</taxon>
        <taxon>Dikarya</taxon>
        <taxon>Basidiomycota</taxon>
        <taxon>Agaricomycotina</taxon>
        <taxon>Agaricomycetes</taxon>
        <taxon>Agaricomycetidae</taxon>
        <taxon>Agaricales</taxon>
        <taxon>Agaricineae</taxon>
        <taxon>Psathyrellaceae</taxon>
        <taxon>Candolleomyces</taxon>
    </lineage>
</organism>
<keyword evidence="1" id="KW-0732">Signal</keyword>
<proteinExistence type="predicted"/>
<accession>A0A4Q2DLB9</accession>
<feature type="chain" id="PRO_5020284370" evidence="1">
    <location>
        <begin position="22"/>
        <end position="403"/>
    </location>
</feature>
<evidence type="ECO:0000313" key="2">
    <source>
        <dbReference type="EMBL" id="RXW19684.1"/>
    </source>
</evidence>
<name>A0A4Q2DLB9_9AGAR</name>
<dbReference type="AlphaFoldDB" id="A0A4Q2DLB9"/>
<protein>
    <submittedName>
        <fullName evidence="2">Uncharacterized protein</fullName>
    </submittedName>
</protein>
<gene>
    <name evidence="2" type="ORF">EST38_g6167</name>
</gene>
<sequence>MPSLPIFAPEILLYIFGLAAALDGVPQSETRLALSLVSHEFKRLVLATPSFWNTISIVFPDYPFPQPSNWHYDPLSMFEIGEHEKSKYAQKIENLLKRIEMFVSRSGNRTLNVTVDANSMVKGLRSQITSYPGTEIDPLNGICTSLDLGVFKVVDPLVGYLTQLLPRIGELNLSMPIVSADTPFRELLKLKTGDGSHLRKLNVQIDLFHYSWTDDKLEIDDERKEEVFLQPSNAYSLSLLLHPNVGEDSELEELQLPVNWSAITHLSLSAPDHHFPETDDEDQAIQFSLLCLQILGLCANIEHCEIVMPLLWTEPELLELEDVEINEYSCKLANLKSFKIHNLSQVAVGFAKCLELPSLEDLTLVTEDGRPDPAGAATSNLKEFATQFGSQLKTTAVHHIDLP</sequence>
<comment type="caution">
    <text evidence="2">The sequence shown here is derived from an EMBL/GenBank/DDBJ whole genome shotgun (WGS) entry which is preliminary data.</text>
</comment>
<keyword evidence="3" id="KW-1185">Reference proteome</keyword>